<evidence type="ECO:0000256" key="2">
    <source>
        <dbReference type="HAMAP-Rule" id="MF_00460"/>
    </source>
</evidence>
<dbReference type="HAMAP" id="MF_00460">
    <property type="entry name" value="UPF0125_RnfH"/>
    <property type="match status" value="1"/>
</dbReference>
<dbReference type="InterPro" id="IPR016155">
    <property type="entry name" value="Mopterin_synth/thiamin_S_b"/>
</dbReference>
<dbReference type="Proteomes" id="UP000197424">
    <property type="component" value="Chromosome"/>
</dbReference>
<sequence>MATTDDISVEVAYALPERQSLVRLKVPAGTTAREAIGLSGLLDQYPGIDADTMKIGIFSRPVKADTVLREHDRVEIYRPLIADPKAVRRARAEAGKVMKKGGGDSDTP</sequence>
<dbReference type="NCBIfam" id="NF002490">
    <property type="entry name" value="PRK01777.1"/>
    <property type="match status" value="1"/>
</dbReference>
<evidence type="ECO:0000256" key="1">
    <source>
        <dbReference type="ARBA" id="ARBA00010645"/>
    </source>
</evidence>
<dbReference type="AlphaFoldDB" id="A0A248LHB7"/>
<dbReference type="InterPro" id="IPR005346">
    <property type="entry name" value="RnfH"/>
</dbReference>
<proteinExistence type="inferred from homology"/>
<dbReference type="PANTHER" id="PTHR37483:SF1">
    <property type="entry name" value="UPF0125 PROTEIN RATB"/>
    <property type="match status" value="1"/>
</dbReference>
<dbReference type="RefSeq" id="WP_088860190.1">
    <property type="nucleotide sequence ID" value="NZ_CP022115.1"/>
</dbReference>
<evidence type="ECO:0000313" key="4">
    <source>
        <dbReference type="Proteomes" id="UP000197424"/>
    </source>
</evidence>
<dbReference type="OrthoDB" id="9796575at2"/>
<dbReference type="Pfam" id="PF03658">
    <property type="entry name" value="Ub-RnfH"/>
    <property type="match status" value="1"/>
</dbReference>
<reference evidence="4" key="1">
    <citation type="submission" date="2017-06" db="EMBL/GenBank/DDBJ databases">
        <title>Whole genome sequence of Laribacter hongkongensis LHGZ1.</title>
        <authorList>
            <person name="Chen D."/>
            <person name="Wu H."/>
            <person name="Chen J."/>
        </authorList>
    </citation>
    <scope>NUCLEOTIDE SEQUENCE [LARGE SCALE GENOMIC DNA]</scope>
    <source>
        <strain evidence="4">LHGZ1</strain>
    </source>
</reference>
<protein>
    <recommendedName>
        <fullName evidence="2">UPF0125 protein LHGZ1_0772</fullName>
    </recommendedName>
</protein>
<dbReference type="Gene3D" id="3.10.20.280">
    <property type="entry name" value="RnfH-like"/>
    <property type="match status" value="1"/>
</dbReference>
<gene>
    <name evidence="3" type="ORF">LHGZ1_0772</name>
</gene>
<comment type="similarity">
    <text evidence="1 2">Belongs to the UPF0125 (RnfH) family.</text>
</comment>
<dbReference type="InterPro" id="IPR037021">
    <property type="entry name" value="RnfH_sf"/>
</dbReference>
<dbReference type="EMBL" id="CP022115">
    <property type="protein sequence ID" value="ASJ23603.1"/>
    <property type="molecule type" value="Genomic_DNA"/>
</dbReference>
<accession>A0A248LHB7</accession>
<evidence type="ECO:0000313" key="3">
    <source>
        <dbReference type="EMBL" id="ASJ23603.1"/>
    </source>
</evidence>
<dbReference type="SUPFAM" id="SSF54285">
    <property type="entry name" value="MoaD/ThiS"/>
    <property type="match status" value="1"/>
</dbReference>
<organism evidence="3 4">
    <name type="scientific">Laribacter hongkongensis</name>
    <dbReference type="NCBI Taxonomy" id="168471"/>
    <lineage>
        <taxon>Bacteria</taxon>
        <taxon>Pseudomonadati</taxon>
        <taxon>Pseudomonadota</taxon>
        <taxon>Betaproteobacteria</taxon>
        <taxon>Neisseriales</taxon>
        <taxon>Aquaspirillaceae</taxon>
        <taxon>Laribacter</taxon>
    </lineage>
</organism>
<name>A0A248LHB7_9NEIS</name>
<dbReference type="PANTHER" id="PTHR37483">
    <property type="entry name" value="UPF0125 PROTEIN RATB"/>
    <property type="match status" value="1"/>
</dbReference>